<dbReference type="Proteomes" id="UP001139559">
    <property type="component" value="Unassembled WGS sequence"/>
</dbReference>
<organism evidence="2 3">
    <name type="scientific">Vibrio amylolyticus</name>
    <dbReference type="NCBI Taxonomy" id="2847292"/>
    <lineage>
        <taxon>Bacteria</taxon>
        <taxon>Pseudomonadati</taxon>
        <taxon>Pseudomonadota</taxon>
        <taxon>Gammaproteobacteria</taxon>
        <taxon>Vibrionales</taxon>
        <taxon>Vibrionaceae</taxon>
        <taxon>Vibrio</taxon>
    </lineage>
</organism>
<accession>A0A9X2BKJ8</accession>
<dbReference type="Pfam" id="PF14344">
    <property type="entry name" value="DUF4397"/>
    <property type="match status" value="2"/>
</dbReference>
<reference evidence="2" key="1">
    <citation type="submission" date="2021-11" db="EMBL/GenBank/DDBJ databases">
        <title>Vibrio ZSDE26 sp. nov. and Vibrio ZSDZ34 sp. nov., isolated from coastal seawater in Qingdao.</title>
        <authorList>
            <person name="Zhang P."/>
        </authorList>
    </citation>
    <scope>NUCLEOTIDE SEQUENCE</scope>
    <source>
        <strain evidence="2">ZSDE26</strain>
    </source>
</reference>
<feature type="domain" description="DUF4397" evidence="1">
    <location>
        <begin position="239"/>
        <end position="354"/>
    </location>
</feature>
<dbReference type="AlphaFoldDB" id="A0A9X2BKJ8"/>
<evidence type="ECO:0000313" key="3">
    <source>
        <dbReference type="Proteomes" id="UP001139559"/>
    </source>
</evidence>
<comment type="caution">
    <text evidence="2">The sequence shown here is derived from an EMBL/GenBank/DDBJ whole genome shotgun (WGS) entry which is preliminary data.</text>
</comment>
<sequence length="434" mass="44688">MAVLVSVVAGCNSDGTTTSSLQAVHSSVDAPLANVWLNGAAQWEGVDYGIASGYSNVNSGKNTVSVEVQLPGGATTTVIPETTLFLNAATDYTVMVVGDADGSSNYPVDALVITRPSKGMADNSTLDVQVVHASAGVPDVDLYVTAPGADINSAAALDTLAFKDDTGVLNIASATYQIRLTLAGTKTVAFDSSSVPLSANSELTIAAIPNQDSDGSSPVKLLVMDGTGSSLIYNVTEKAEIQVGHLVDDAPRVDVSLNGSEAVSDLDFKDVTNYTAVTADTYDIVVYQDNTPGSPVIEEEGVALNGGKDYGVFAVGELATIEALLIEVDRRLVATSAKLNVIHAAPSASVVDVYLTASTDISTADPAINDFDFKDNLQGVYVAAGDYFVTVTAADSKIPAIGPAAVTLENAKVYQATAIDDGAGFDLLVNDITD</sequence>
<evidence type="ECO:0000313" key="2">
    <source>
        <dbReference type="EMBL" id="MCK6264622.1"/>
    </source>
</evidence>
<protein>
    <submittedName>
        <fullName evidence="2">DUF4397 domain-containing protein</fullName>
    </submittedName>
</protein>
<dbReference type="InterPro" id="IPR025510">
    <property type="entry name" value="DUF4397"/>
</dbReference>
<proteinExistence type="predicted"/>
<feature type="domain" description="DUF4397" evidence="1">
    <location>
        <begin position="21"/>
        <end position="143"/>
    </location>
</feature>
<evidence type="ECO:0000259" key="1">
    <source>
        <dbReference type="Pfam" id="PF14344"/>
    </source>
</evidence>
<keyword evidence="3" id="KW-1185">Reference proteome</keyword>
<gene>
    <name evidence="2" type="ORF">KP803_15180</name>
</gene>
<dbReference type="EMBL" id="JAJHVV010000009">
    <property type="protein sequence ID" value="MCK6264622.1"/>
    <property type="molecule type" value="Genomic_DNA"/>
</dbReference>
<name>A0A9X2BKJ8_9VIBR</name>